<reference evidence="2" key="1">
    <citation type="journal article" date="2015" name="Nat. Genet.">
        <title>The genome and transcriptome of the zoonotic hookworm Ancylostoma ceylanicum identify infection-specific gene families.</title>
        <authorList>
            <person name="Schwarz E.M."/>
            <person name="Hu Y."/>
            <person name="Antoshechkin I."/>
            <person name="Miller M.M."/>
            <person name="Sternberg P.W."/>
            <person name="Aroian R.V."/>
        </authorList>
    </citation>
    <scope>NUCLEOTIDE SEQUENCE</scope>
    <source>
        <strain evidence="2">HY135</strain>
    </source>
</reference>
<dbReference type="AlphaFoldDB" id="A0A016TGM0"/>
<evidence type="ECO:0000313" key="1">
    <source>
        <dbReference type="EMBL" id="EYC01753.1"/>
    </source>
</evidence>
<evidence type="ECO:0000313" key="2">
    <source>
        <dbReference type="Proteomes" id="UP000024635"/>
    </source>
</evidence>
<dbReference type="EMBL" id="JARK01001441">
    <property type="protein sequence ID" value="EYC01753.1"/>
    <property type="molecule type" value="Genomic_DNA"/>
</dbReference>
<comment type="caution">
    <text evidence="1">The sequence shown here is derived from an EMBL/GenBank/DDBJ whole genome shotgun (WGS) entry which is preliminary data.</text>
</comment>
<protein>
    <submittedName>
        <fullName evidence="1">Uncharacterized protein</fullName>
    </submittedName>
</protein>
<dbReference type="Proteomes" id="UP000024635">
    <property type="component" value="Unassembled WGS sequence"/>
</dbReference>
<organism evidence="1 2">
    <name type="scientific">Ancylostoma ceylanicum</name>
    <dbReference type="NCBI Taxonomy" id="53326"/>
    <lineage>
        <taxon>Eukaryota</taxon>
        <taxon>Metazoa</taxon>
        <taxon>Ecdysozoa</taxon>
        <taxon>Nematoda</taxon>
        <taxon>Chromadorea</taxon>
        <taxon>Rhabditida</taxon>
        <taxon>Rhabditina</taxon>
        <taxon>Rhabditomorpha</taxon>
        <taxon>Strongyloidea</taxon>
        <taxon>Ancylostomatidae</taxon>
        <taxon>Ancylostomatinae</taxon>
        <taxon>Ancylostoma</taxon>
    </lineage>
</organism>
<name>A0A016TGM0_9BILA</name>
<proteinExistence type="predicted"/>
<accession>A0A016TGM0</accession>
<sequence>MTLTISYCTYYEDVSKVIYKYHMVDHGRRSKIESSTTFKKSAQGFVTTLTKCRTLQRLQSQIRVLQATTRAALMKSPQLQMIRKIWCFHESGYCFKVKRAIYTRQTHASICERLSVKTGQL</sequence>
<gene>
    <name evidence="1" type="primary">Acey_s0105.g3718</name>
    <name evidence="1" type="ORF">Y032_0105g3718</name>
</gene>
<dbReference type="Gene3D" id="3.40.50.11260">
    <property type="match status" value="1"/>
</dbReference>
<keyword evidence="2" id="KW-1185">Reference proteome</keyword>